<keyword evidence="2" id="KW-1185">Reference proteome</keyword>
<protein>
    <submittedName>
        <fullName evidence="1">Uncharacterized protein</fullName>
    </submittedName>
</protein>
<sequence length="249" mass="28163">MTAWDNTSMSSSYQQSIKQLAFRKTMEANLALSIKDILVPFREDEINSLEAQLRLLSLARTIEGPQQNIVRAIESLIPSWKDVDMEPLSKGHIIASYTHPLIQSLLAVNNPSNTKIVADNINQRPDYVVDVYEQYQFSFPSCFGEVKIEKTRSFTTFFHLKQLAGIDVFCEMTSITIPTRKQDIVQIVAYLDDLFAISCLHNNILKSNEELTVQNEPILPLAWVDGTKEKTSLKRKISVNSIAGAQAKR</sequence>
<dbReference type="Proteomes" id="UP001448207">
    <property type="component" value="Unassembled WGS sequence"/>
</dbReference>
<gene>
    <name evidence="1" type="ORF">J3Q64DRAFT_1835288</name>
</gene>
<comment type="caution">
    <text evidence="1">The sequence shown here is derived from an EMBL/GenBank/DDBJ whole genome shotgun (WGS) entry which is preliminary data.</text>
</comment>
<organism evidence="1 2">
    <name type="scientific">Phycomyces blakesleeanus</name>
    <dbReference type="NCBI Taxonomy" id="4837"/>
    <lineage>
        <taxon>Eukaryota</taxon>
        <taxon>Fungi</taxon>
        <taxon>Fungi incertae sedis</taxon>
        <taxon>Mucoromycota</taxon>
        <taxon>Mucoromycotina</taxon>
        <taxon>Mucoromycetes</taxon>
        <taxon>Mucorales</taxon>
        <taxon>Phycomycetaceae</taxon>
        <taxon>Phycomyces</taxon>
    </lineage>
</organism>
<dbReference type="EMBL" id="JBCLYO010000010">
    <property type="protein sequence ID" value="KAL0085660.1"/>
    <property type="molecule type" value="Genomic_DNA"/>
</dbReference>
<evidence type="ECO:0000313" key="1">
    <source>
        <dbReference type="EMBL" id="KAL0085660.1"/>
    </source>
</evidence>
<reference evidence="1 2" key="1">
    <citation type="submission" date="2024-04" db="EMBL/GenBank/DDBJ databases">
        <title>Symmetric and asymmetric DNA N6-adenine methylation regulates different biological responses in Mucorales.</title>
        <authorList>
            <consortium name="Lawrence Berkeley National Laboratory"/>
            <person name="Lax C."/>
            <person name="Mondo S.J."/>
            <person name="Osorio-Concepcion M."/>
            <person name="Muszewska A."/>
            <person name="Corrochano-Luque M."/>
            <person name="Gutierrez G."/>
            <person name="Riley R."/>
            <person name="Lipzen A."/>
            <person name="Guo J."/>
            <person name="Hundley H."/>
            <person name="Amirebrahimi M."/>
            <person name="Ng V."/>
            <person name="Lorenzo-Gutierrez D."/>
            <person name="Binder U."/>
            <person name="Yang J."/>
            <person name="Song Y."/>
            <person name="Canovas D."/>
            <person name="Navarro E."/>
            <person name="Freitag M."/>
            <person name="Gabaldon T."/>
            <person name="Grigoriev I.V."/>
            <person name="Corrochano L.M."/>
            <person name="Nicolas F.E."/>
            <person name="Garre V."/>
        </authorList>
    </citation>
    <scope>NUCLEOTIDE SEQUENCE [LARGE SCALE GENOMIC DNA]</scope>
    <source>
        <strain evidence="1 2">L51</strain>
    </source>
</reference>
<accession>A0ABR3B2T4</accession>
<name>A0ABR3B2T4_PHYBL</name>
<proteinExistence type="predicted"/>
<evidence type="ECO:0000313" key="2">
    <source>
        <dbReference type="Proteomes" id="UP001448207"/>
    </source>
</evidence>